<accession>A0A6J5H053</accession>
<keyword evidence="2" id="KW-1185">Reference proteome</keyword>
<dbReference type="Proteomes" id="UP000494252">
    <property type="component" value="Unassembled WGS sequence"/>
</dbReference>
<organism evidence="1 2">
    <name type="scientific">Paraburkholderia fynbosensis</name>
    <dbReference type="NCBI Taxonomy" id="1200993"/>
    <lineage>
        <taxon>Bacteria</taxon>
        <taxon>Pseudomonadati</taxon>
        <taxon>Pseudomonadota</taxon>
        <taxon>Betaproteobacteria</taxon>
        <taxon>Burkholderiales</taxon>
        <taxon>Burkholderiaceae</taxon>
        <taxon>Paraburkholderia</taxon>
    </lineage>
</organism>
<dbReference type="AlphaFoldDB" id="A0A6J5H053"/>
<proteinExistence type="predicted"/>
<name>A0A6J5H053_9BURK</name>
<evidence type="ECO:0000313" key="2">
    <source>
        <dbReference type="Proteomes" id="UP000494252"/>
    </source>
</evidence>
<evidence type="ECO:0000313" key="1">
    <source>
        <dbReference type="EMBL" id="CAB3808411.1"/>
    </source>
</evidence>
<gene>
    <name evidence="1" type="ORF">LMG27177_06557</name>
</gene>
<dbReference type="RefSeq" id="WP_175165616.1">
    <property type="nucleotide sequence ID" value="NZ_CADIKI010000026.1"/>
</dbReference>
<dbReference type="EMBL" id="CADIKI010000026">
    <property type="protein sequence ID" value="CAB3808411.1"/>
    <property type="molecule type" value="Genomic_DNA"/>
</dbReference>
<sequence length="86" mass="9021">MGTVDSASKDVAPAIPVAPSSSIWNRESLRHPVGRAAGVSVLKYLWLSHRQPPRIPGDASLLEVGRVATDVRAQAGSAHAEPLCNA</sequence>
<protein>
    <submittedName>
        <fullName evidence="1">Uncharacterized protein</fullName>
    </submittedName>
</protein>
<reference evidence="1 2" key="1">
    <citation type="submission" date="2020-04" db="EMBL/GenBank/DDBJ databases">
        <authorList>
            <person name="De Canck E."/>
        </authorList>
    </citation>
    <scope>NUCLEOTIDE SEQUENCE [LARGE SCALE GENOMIC DNA]</scope>
    <source>
        <strain evidence="1 2">LMG 27177</strain>
    </source>
</reference>